<feature type="transmembrane region" description="Helical" evidence="2">
    <location>
        <begin position="51"/>
        <end position="76"/>
    </location>
</feature>
<feature type="region of interest" description="Disordered" evidence="1">
    <location>
        <begin position="226"/>
        <end position="247"/>
    </location>
</feature>
<dbReference type="OrthoDB" id="9799090at2"/>
<dbReference type="Gene3D" id="1.10.287.70">
    <property type="match status" value="1"/>
</dbReference>
<keyword evidence="2" id="KW-1133">Transmembrane helix</keyword>
<dbReference type="SUPFAM" id="SSF81324">
    <property type="entry name" value="Voltage-gated potassium channels"/>
    <property type="match status" value="1"/>
</dbReference>
<organism evidence="4 5">
    <name type="scientific">Syntrophobacter fumaroxidans (strain DSM 10017 / MPOB)</name>
    <dbReference type="NCBI Taxonomy" id="335543"/>
    <lineage>
        <taxon>Bacteria</taxon>
        <taxon>Pseudomonadati</taxon>
        <taxon>Thermodesulfobacteriota</taxon>
        <taxon>Syntrophobacteria</taxon>
        <taxon>Syntrophobacterales</taxon>
        <taxon>Syntrophobacteraceae</taxon>
        <taxon>Syntrophobacter</taxon>
    </lineage>
</organism>
<evidence type="ECO:0000259" key="3">
    <source>
        <dbReference type="Pfam" id="PF07885"/>
    </source>
</evidence>
<feature type="domain" description="Potassium channel" evidence="3">
    <location>
        <begin position="166"/>
        <end position="218"/>
    </location>
</feature>
<protein>
    <submittedName>
        <fullName evidence="4">Ion transport 2 domain protein</fullName>
    </submittedName>
</protein>
<reference evidence="4 5" key="1">
    <citation type="submission" date="2006-10" db="EMBL/GenBank/DDBJ databases">
        <title>Complete sequence of Syntrophobacter fumaroxidans MPOB.</title>
        <authorList>
            <consortium name="US DOE Joint Genome Institute"/>
            <person name="Copeland A."/>
            <person name="Lucas S."/>
            <person name="Lapidus A."/>
            <person name="Barry K."/>
            <person name="Detter J.C."/>
            <person name="Glavina del Rio T."/>
            <person name="Hammon N."/>
            <person name="Israni S."/>
            <person name="Pitluck S."/>
            <person name="Goltsman E.G."/>
            <person name="Martinez M."/>
            <person name="Schmutz J."/>
            <person name="Larimer F."/>
            <person name="Land M."/>
            <person name="Hauser L."/>
            <person name="Kyrpides N."/>
            <person name="Kim E."/>
            <person name="Boone D.R."/>
            <person name="Brockman F."/>
            <person name="Culley D."/>
            <person name="Ferry J."/>
            <person name="Gunsalus R."/>
            <person name="McInerney M.J."/>
            <person name="Morrison M."/>
            <person name="Plugge C."/>
            <person name="Rohlin L."/>
            <person name="Scholten J."/>
            <person name="Sieber J."/>
            <person name="Stams A.J.M."/>
            <person name="Worm P."/>
            <person name="Henstra A.M."/>
            <person name="Richardson P."/>
        </authorList>
    </citation>
    <scope>NUCLEOTIDE SEQUENCE [LARGE SCALE GENOMIC DNA]</scope>
    <source>
        <strain evidence="5">DSM 10017 / MPOB</strain>
    </source>
</reference>
<proteinExistence type="predicted"/>
<evidence type="ECO:0000256" key="2">
    <source>
        <dbReference type="SAM" id="Phobius"/>
    </source>
</evidence>
<dbReference type="Proteomes" id="UP000001784">
    <property type="component" value="Chromosome"/>
</dbReference>
<feature type="transmembrane region" description="Helical" evidence="2">
    <location>
        <begin position="195"/>
        <end position="216"/>
    </location>
</feature>
<evidence type="ECO:0000313" key="4">
    <source>
        <dbReference type="EMBL" id="ABK17149.1"/>
    </source>
</evidence>
<sequence precursor="true">MTDIASLTKIYSRRRFACLFFSLVVTMVTAPVLRAIGLNTRPLEVVLALNMLAAVLVTLFRFGTWVALGLLALLVVPRIGYTLMGYQPLLATSQGVGALICLVSVGVMFGYLLREGTVTSERIYAALNAYLLIGIMCGLLFCILEEHWAGSLSLQGEPLARSGESPLWDTIYFSFVTLGTLGYGDIVPVYGPARALAVAEAMFGQMYLVVIVARLVSLYKGQADRKDLGARDTAAGEDKTGSQPSRE</sequence>
<dbReference type="InParanoid" id="A0LI97"/>
<feature type="transmembrane region" description="Helical" evidence="2">
    <location>
        <begin position="88"/>
        <end position="111"/>
    </location>
</feature>
<keyword evidence="2" id="KW-0472">Membrane</keyword>
<gene>
    <name evidence="4" type="ordered locus">Sfum_1459</name>
</gene>
<dbReference type="eggNOG" id="ENOG5032Y28">
    <property type="taxonomic scope" value="Bacteria"/>
</dbReference>
<keyword evidence="2" id="KW-0812">Transmembrane</keyword>
<dbReference type="Pfam" id="PF07885">
    <property type="entry name" value="Ion_trans_2"/>
    <property type="match status" value="1"/>
</dbReference>
<dbReference type="KEGG" id="sfu:Sfum_1459"/>
<dbReference type="AlphaFoldDB" id="A0LI97"/>
<feature type="transmembrane region" description="Helical" evidence="2">
    <location>
        <begin position="123"/>
        <end position="144"/>
    </location>
</feature>
<keyword evidence="5" id="KW-1185">Reference proteome</keyword>
<dbReference type="RefSeq" id="WP_011698320.1">
    <property type="nucleotide sequence ID" value="NC_008554.1"/>
</dbReference>
<dbReference type="STRING" id="335543.Sfum_1459"/>
<evidence type="ECO:0000256" key="1">
    <source>
        <dbReference type="SAM" id="MobiDB-lite"/>
    </source>
</evidence>
<dbReference type="EMBL" id="CP000478">
    <property type="protein sequence ID" value="ABK17149.1"/>
    <property type="molecule type" value="Genomic_DNA"/>
</dbReference>
<accession>A0LI97</accession>
<dbReference type="HOGENOM" id="CLU_089632_1_0_7"/>
<evidence type="ECO:0000313" key="5">
    <source>
        <dbReference type="Proteomes" id="UP000001784"/>
    </source>
</evidence>
<dbReference type="InterPro" id="IPR013099">
    <property type="entry name" value="K_chnl_dom"/>
</dbReference>
<name>A0LI97_SYNFM</name>